<dbReference type="OrthoDB" id="412814at2759"/>
<evidence type="ECO:0000259" key="9">
    <source>
        <dbReference type="PROSITE" id="PS51471"/>
    </source>
</evidence>
<dbReference type="RefSeq" id="XP_013323241.1">
    <property type="nucleotide sequence ID" value="XM_013467787.1"/>
</dbReference>
<evidence type="ECO:0000256" key="7">
    <source>
        <dbReference type="ARBA" id="ARBA00023242"/>
    </source>
</evidence>
<comment type="subcellular location">
    <subcellularLocation>
        <location evidence="1">Nucleus</location>
    </subcellularLocation>
</comment>
<keyword evidence="4" id="KW-0223">Dioxygenase</keyword>
<dbReference type="InterPro" id="IPR005123">
    <property type="entry name" value="Oxoglu/Fe-dep_dioxygenase_dom"/>
</dbReference>
<keyword evidence="5" id="KW-0560">Oxidoreductase</keyword>
<gene>
    <name evidence="10" type="ORF">T310_9747</name>
</gene>
<dbReference type="EMBL" id="LASV01000747">
    <property type="protein sequence ID" value="KKA16629.1"/>
    <property type="molecule type" value="Genomic_DNA"/>
</dbReference>
<feature type="compositionally biased region" description="Basic and acidic residues" evidence="8">
    <location>
        <begin position="190"/>
        <end position="204"/>
    </location>
</feature>
<evidence type="ECO:0000256" key="1">
    <source>
        <dbReference type="ARBA" id="ARBA00004123"/>
    </source>
</evidence>
<dbReference type="PROSITE" id="PS51471">
    <property type="entry name" value="FE2OG_OXY"/>
    <property type="match status" value="1"/>
</dbReference>
<reference evidence="10 11" key="1">
    <citation type="submission" date="2015-04" db="EMBL/GenBank/DDBJ databases">
        <authorList>
            <person name="Heijne W.H."/>
            <person name="Fedorova N.D."/>
            <person name="Nierman W.C."/>
            <person name="Vollebregt A.W."/>
            <person name="Zhao Z."/>
            <person name="Wu L."/>
            <person name="Kumar M."/>
            <person name="Stam H."/>
            <person name="van den Berg M.A."/>
            <person name="Pel H.J."/>
        </authorList>
    </citation>
    <scope>NUCLEOTIDE SEQUENCE [LARGE SCALE GENOMIC DNA]</scope>
    <source>
        <strain evidence="10 11">CBS 393.64</strain>
    </source>
</reference>
<dbReference type="Proteomes" id="UP000053958">
    <property type="component" value="Unassembled WGS sequence"/>
</dbReference>
<name>A0A0F4YES4_RASE3</name>
<dbReference type="GeneID" id="25321677"/>
<protein>
    <recommendedName>
        <fullName evidence="9">Fe2OG dioxygenase domain-containing protein</fullName>
    </recommendedName>
</protein>
<evidence type="ECO:0000256" key="8">
    <source>
        <dbReference type="SAM" id="MobiDB-lite"/>
    </source>
</evidence>
<dbReference type="InterPro" id="IPR027450">
    <property type="entry name" value="AlkB-like"/>
</dbReference>
<keyword evidence="7" id="KW-0539">Nucleus</keyword>
<evidence type="ECO:0000256" key="3">
    <source>
        <dbReference type="ARBA" id="ARBA00022723"/>
    </source>
</evidence>
<dbReference type="GO" id="GO:0005634">
    <property type="term" value="C:nucleus"/>
    <property type="evidence" value="ECO:0007669"/>
    <property type="project" value="UniProtKB-SubCell"/>
</dbReference>
<dbReference type="InterPro" id="IPR032862">
    <property type="entry name" value="ALKBH6"/>
</dbReference>
<accession>A0A0F4YES4</accession>
<dbReference type="PANTHER" id="PTHR46030:SF1">
    <property type="entry name" value="ALPHA-KETOGLUTARATE-DEPENDENT DIOXYGENASE ALKB HOMOLOG 6"/>
    <property type="match status" value="1"/>
</dbReference>
<keyword evidence="11" id="KW-1185">Reference proteome</keyword>
<feature type="region of interest" description="Disordered" evidence="8">
    <location>
        <begin position="190"/>
        <end position="220"/>
    </location>
</feature>
<keyword evidence="6" id="KW-0408">Iron</keyword>
<dbReference type="SUPFAM" id="SSF51197">
    <property type="entry name" value="Clavaminate synthase-like"/>
    <property type="match status" value="1"/>
</dbReference>
<evidence type="ECO:0000256" key="5">
    <source>
        <dbReference type="ARBA" id="ARBA00023002"/>
    </source>
</evidence>
<proteinExistence type="inferred from homology"/>
<dbReference type="InterPro" id="IPR037151">
    <property type="entry name" value="AlkB-like_sf"/>
</dbReference>
<evidence type="ECO:0000313" key="10">
    <source>
        <dbReference type="EMBL" id="KKA16629.1"/>
    </source>
</evidence>
<evidence type="ECO:0000256" key="4">
    <source>
        <dbReference type="ARBA" id="ARBA00022964"/>
    </source>
</evidence>
<dbReference type="GO" id="GO:0051213">
    <property type="term" value="F:dioxygenase activity"/>
    <property type="evidence" value="ECO:0007669"/>
    <property type="project" value="UniProtKB-KW"/>
</dbReference>
<sequence length="309" mass="35315">MHALQYSADKLKLYLLKAIREQGTDTNRVEQRASDQTEELQSQHSIDRFLIPMTLEAAKIKSLPDSAYYIPDFITAEEEERLLQKINSVPLPRWTQLSHRRLQTWPSALTKSNKLLAAPLPAWLVSPIITPRFDALGCFADAPHGAPNHVLINEYQPGQGIMPHEDGAAYYPLVATVSLGAPIVLDIYEKRDPDRPEETYTHDDNSDDDNNNDRQRRKPKFRILQEPRSLLITTKDLYTKYLHGIAERETDEDLGPETISNWDLLGEKDRYAETGRYTRQTRISLTYRDVLQVAKIGNSVKFLTGGMNK</sequence>
<comment type="caution">
    <text evidence="10">The sequence shown here is derived from an EMBL/GenBank/DDBJ whole genome shotgun (WGS) entry which is preliminary data.</text>
</comment>
<evidence type="ECO:0000256" key="6">
    <source>
        <dbReference type="ARBA" id="ARBA00023004"/>
    </source>
</evidence>
<keyword evidence="3" id="KW-0479">Metal-binding</keyword>
<dbReference type="GO" id="GO:0046872">
    <property type="term" value="F:metal ion binding"/>
    <property type="evidence" value="ECO:0007669"/>
    <property type="project" value="UniProtKB-KW"/>
</dbReference>
<comment type="similarity">
    <text evidence="2">Belongs to the alkB family.</text>
</comment>
<evidence type="ECO:0000256" key="2">
    <source>
        <dbReference type="ARBA" id="ARBA00007879"/>
    </source>
</evidence>
<dbReference type="Pfam" id="PF13532">
    <property type="entry name" value="2OG-FeII_Oxy_2"/>
    <property type="match status" value="1"/>
</dbReference>
<dbReference type="PANTHER" id="PTHR46030">
    <property type="entry name" value="ALPHA-KETOGLUTARATE-DEPENDENT DIOXYGENASE ALKB HOMOLOG 6"/>
    <property type="match status" value="1"/>
</dbReference>
<feature type="domain" description="Fe2OG dioxygenase" evidence="9">
    <location>
        <begin position="146"/>
        <end position="291"/>
    </location>
</feature>
<dbReference type="Gene3D" id="2.60.120.590">
    <property type="entry name" value="Alpha-ketoglutarate-dependent dioxygenase AlkB-like"/>
    <property type="match status" value="1"/>
</dbReference>
<evidence type="ECO:0000313" key="11">
    <source>
        <dbReference type="Proteomes" id="UP000053958"/>
    </source>
</evidence>
<dbReference type="AlphaFoldDB" id="A0A0F4YES4"/>
<dbReference type="STRING" id="1408163.A0A0F4YES4"/>
<organism evidence="10 11">
    <name type="scientific">Rasamsonia emersonii (strain ATCC 16479 / CBS 393.64 / IMI 116815)</name>
    <dbReference type="NCBI Taxonomy" id="1408163"/>
    <lineage>
        <taxon>Eukaryota</taxon>
        <taxon>Fungi</taxon>
        <taxon>Dikarya</taxon>
        <taxon>Ascomycota</taxon>
        <taxon>Pezizomycotina</taxon>
        <taxon>Eurotiomycetes</taxon>
        <taxon>Eurotiomycetidae</taxon>
        <taxon>Eurotiales</taxon>
        <taxon>Trichocomaceae</taxon>
        <taxon>Rasamsonia</taxon>
    </lineage>
</organism>